<accession>A0A1Y1N6F4</accession>
<feature type="signal peptide" evidence="1">
    <location>
        <begin position="1"/>
        <end position="25"/>
    </location>
</feature>
<sequence length="220" mass="24355">MNVFLCASALAIIPTILVLKSQTHTKYTDYRFVGDLVVVDAVYECRGSGLQCIGCCEISYCERKNATWISSTRSRCPEDEICQNGVCVKNCDRIAKVPFICTTSGMFPDPFDCQAYHFCTPDKLDAPVLQSTKAKCGDTSVGSYGYNPKTTFCSDKLSDAKCTDFPVPICERMLQKGIISRNPTLYYVCLNHPLLNDTSILYPFQMACPFGKTLSPCGCE</sequence>
<feature type="chain" id="PRO_5012372484" description="Chitin-binding type-2 domain-containing protein" evidence="1">
    <location>
        <begin position="26"/>
        <end position="220"/>
    </location>
</feature>
<evidence type="ECO:0000313" key="2">
    <source>
        <dbReference type="EMBL" id="JAV92235.1"/>
    </source>
</evidence>
<evidence type="ECO:0008006" key="3">
    <source>
        <dbReference type="Google" id="ProtNLM"/>
    </source>
</evidence>
<reference evidence="2" key="1">
    <citation type="journal article" date="2016" name="Sci. Rep.">
        <title>Molecular characterization of firefly nuptial gifts: a multi-omics approach sheds light on postcopulatory sexual selection.</title>
        <authorList>
            <person name="Al-Wathiqui N."/>
            <person name="Fallon T.R."/>
            <person name="South A."/>
            <person name="Weng J.K."/>
            <person name="Lewis S.M."/>
        </authorList>
    </citation>
    <scope>NUCLEOTIDE SEQUENCE</scope>
</reference>
<dbReference type="AlphaFoldDB" id="A0A1Y1N6F4"/>
<keyword evidence="1" id="KW-0732">Signal</keyword>
<evidence type="ECO:0000256" key="1">
    <source>
        <dbReference type="SAM" id="SignalP"/>
    </source>
</evidence>
<dbReference type="EMBL" id="GEZM01013989">
    <property type="protein sequence ID" value="JAV92235.1"/>
    <property type="molecule type" value="Transcribed_RNA"/>
</dbReference>
<organism evidence="2">
    <name type="scientific">Photinus pyralis</name>
    <name type="common">Common eastern firefly</name>
    <name type="synonym">Lampyris pyralis</name>
    <dbReference type="NCBI Taxonomy" id="7054"/>
    <lineage>
        <taxon>Eukaryota</taxon>
        <taxon>Metazoa</taxon>
        <taxon>Ecdysozoa</taxon>
        <taxon>Arthropoda</taxon>
        <taxon>Hexapoda</taxon>
        <taxon>Insecta</taxon>
        <taxon>Pterygota</taxon>
        <taxon>Neoptera</taxon>
        <taxon>Endopterygota</taxon>
        <taxon>Coleoptera</taxon>
        <taxon>Polyphaga</taxon>
        <taxon>Elateriformia</taxon>
        <taxon>Elateroidea</taxon>
        <taxon>Lampyridae</taxon>
        <taxon>Lampyrinae</taxon>
        <taxon>Photinus</taxon>
    </lineage>
</organism>
<proteinExistence type="predicted"/>
<protein>
    <recommendedName>
        <fullName evidence="3">Chitin-binding type-2 domain-containing protein</fullName>
    </recommendedName>
</protein>
<name>A0A1Y1N6F4_PHOPY</name>